<keyword evidence="1" id="KW-0539">Nucleus</keyword>
<reference evidence="4 5" key="1">
    <citation type="journal article" date="2016" name="Genome Announc.">
        <title>Genome Sequence of Madurella mycetomatis mm55, Isolated from a Human Mycetoma Case in Sudan.</title>
        <authorList>
            <person name="Smit S."/>
            <person name="Derks M.F."/>
            <person name="Bervoets S."/>
            <person name="Fahal A."/>
            <person name="van Leeuwen W."/>
            <person name="van Belkum A."/>
            <person name="van de Sande W.W."/>
        </authorList>
    </citation>
    <scope>NUCLEOTIDE SEQUENCE [LARGE SCALE GENOMIC DNA]</scope>
    <source>
        <strain evidence="5">mm55</strain>
    </source>
</reference>
<keyword evidence="5" id="KW-1185">Reference proteome</keyword>
<feature type="region of interest" description="Disordered" evidence="2">
    <location>
        <begin position="45"/>
        <end position="121"/>
    </location>
</feature>
<dbReference type="PROSITE" id="PS00463">
    <property type="entry name" value="ZN2_CY6_FUNGAL_1"/>
    <property type="match status" value="1"/>
</dbReference>
<dbReference type="SMART" id="SM00066">
    <property type="entry name" value="GAL4"/>
    <property type="match status" value="1"/>
</dbReference>
<dbReference type="PANTHER" id="PTHR47784:SF7">
    <property type="entry name" value="ZN(II)2CYS6 TRANSCRIPTION FACTOR (EUROFUNG)"/>
    <property type="match status" value="1"/>
</dbReference>
<evidence type="ECO:0000313" key="5">
    <source>
        <dbReference type="Proteomes" id="UP000078237"/>
    </source>
</evidence>
<dbReference type="InterPro" id="IPR001138">
    <property type="entry name" value="Zn2Cys6_DnaBD"/>
</dbReference>
<feature type="non-terminal residue" evidence="4">
    <location>
        <position position="286"/>
    </location>
</feature>
<dbReference type="InterPro" id="IPR036864">
    <property type="entry name" value="Zn2-C6_fun-type_DNA-bd_sf"/>
</dbReference>
<dbReference type="Proteomes" id="UP000078237">
    <property type="component" value="Unassembled WGS sequence"/>
</dbReference>
<dbReference type="Pfam" id="PF00172">
    <property type="entry name" value="Zn_clus"/>
    <property type="match status" value="1"/>
</dbReference>
<organism evidence="4 5">
    <name type="scientific">Madurella mycetomatis</name>
    <dbReference type="NCBI Taxonomy" id="100816"/>
    <lineage>
        <taxon>Eukaryota</taxon>
        <taxon>Fungi</taxon>
        <taxon>Dikarya</taxon>
        <taxon>Ascomycota</taxon>
        <taxon>Pezizomycotina</taxon>
        <taxon>Sordariomycetes</taxon>
        <taxon>Sordariomycetidae</taxon>
        <taxon>Sordariales</taxon>
        <taxon>Sordariales incertae sedis</taxon>
        <taxon>Madurella</taxon>
    </lineage>
</organism>
<dbReference type="GO" id="GO:0001228">
    <property type="term" value="F:DNA-binding transcription activator activity, RNA polymerase II-specific"/>
    <property type="evidence" value="ECO:0007669"/>
    <property type="project" value="TreeGrafter"/>
</dbReference>
<dbReference type="VEuPathDB" id="FungiDB:MMYC01_210406"/>
<dbReference type="EMBL" id="LCTW02000476">
    <property type="protein sequence ID" value="KXX73430.1"/>
    <property type="molecule type" value="Genomic_DNA"/>
</dbReference>
<dbReference type="SUPFAM" id="SSF57701">
    <property type="entry name" value="Zn2/Cys6 DNA-binding domain"/>
    <property type="match status" value="1"/>
</dbReference>
<evidence type="ECO:0000313" key="4">
    <source>
        <dbReference type="EMBL" id="KXX73430.1"/>
    </source>
</evidence>
<dbReference type="PRINTS" id="PR00755">
    <property type="entry name" value="AFLATOXINBRP"/>
</dbReference>
<feature type="region of interest" description="Disordered" evidence="2">
    <location>
        <begin position="1"/>
        <end position="28"/>
    </location>
</feature>
<comment type="caution">
    <text evidence="4">The sequence shown here is derived from an EMBL/GenBank/DDBJ whole genome shotgun (WGS) entry which is preliminary data.</text>
</comment>
<protein>
    <submittedName>
        <fullName evidence="4">Sterol uptake control protein 2</fullName>
    </submittedName>
</protein>
<feature type="domain" description="Zn(2)-C6 fungal-type" evidence="3">
    <location>
        <begin position="127"/>
        <end position="157"/>
    </location>
</feature>
<dbReference type="PANTHER" id="PTHR47784">
    <property type="entry name" value="STEROL UPTAKE CONTROL PROTEIN 2"/>
    <property type="match status" value="1"/>
</dbReference>
<dbReference type="STRING" id="100816.A0A175VQV8"/>
<dbReference type="Gene3D" id="4.10.240.10">
    <property type="entry name" value="Zn(2)-C6 fungal-type DNA-binding domain"/>
    <property type="match status" value="1"/>
</dbReference>
<accession>A0A175VQV8</accession>
<evidence type="ECO:0000256" key="1">
    <source>
        <dbReference type="ARBA" id="ARBA00023242"/>
    </source>
</evidence>
<proteinExistence type="predicted"/>
<dbReference type="OrthoDB" id="5229455at2759"/>
<feature type="compositionally biased region" description="Low complexity" evidence="2">
    <location>
        <begin position="55"/>
        <end position="86"/>
    </location>
</feature>
<gene>
    <name evidence="4" type="ORF">MMYC01_210406</name>
</gene>
<name>A0A175VQV8_9PEZI</name>
<evidence type="ECO:0000256" key="2">
    <source>
        <dbReference type="SAM" id="MobiDB-lite"/>
    </source>
</evidence>
<dbReference type="AlphaFoldDB" id="A0A175VQV8"/>
<dbReference type="GO" id="GO:0008270">
    <property type="term" value="F:zinc ion binding"/>
    <property type="evidence" value="ECO:0007669"/>
    <property type="project" value="InterPro"/>
</dbReference>
<sequence>MQAFPNTDAPFGMGYAHSSGPSPPLLTLDANEVADFDYSAYVQDQQDMDYLAEESSASVSTPPLPSSSSDAPPQTLMLPQLQPSSSALIVPRAGSGSGGGSGTTANTGSGPQKQRLERRGHTKSRRGCFNCKRRRIKCQETRPACGHCVKTGLKCEYPTLPAIVHQPQHQIPIFTLQDMRFFQHFLLKCYPHHPIGSEDMWTHEIPCLSEKMYIKGENILFGDYLESDAQKAKLQPHMEKLPLVEKQWVDAAVVAIEQLEGVVEAEGGEVERRYLELILEMARQLY</sequence>
<dbReference type="PROSITE" id="PS50048">
    <property type="entry name" value="ZN2_CY6_FUNGAL_2"/>
    <property type="match status" value="1"/>
</dbReference>
<dbReference type="CDD" id="cd00067">
    <property type="entry name" value="GAL4"/>
    <property type="match status" value="1"/>
</dbReference>
<dbReference type="InterPro" id="IPR053157">
    <property type="entry name" value="Sterol_Uptake_Regulator"/>
</dbReference>
<evidence type="ECO:0000259" key="3">
    <source>
        <dbReference type="PROSITE" id="PS50048"/>
    </source>
</evidence>